<keyword evidence="2" id="KW-1185">Reference proteome</keyword>
<name>A0A6A5KRB5_9PLEO</name>
<protein>
    <submittedName>
        <fullName evidence="1">Uncharacterized protein</fullName>
    </submittedName>
</protein>
<evidence type="ECO:0000313" key="1">
    <source>
        <dbReference type="EMBL" id="KAF1837616.1"/>
    </source>
</evidence>
<dbReference type="EMBL" id="ML975260">
    <property type="protein sequence ID" value="KAF1837616.1"/>
    <property type="molecule type" value="Genomic_DNA"/>
</dbReference>
<organism evidence="1 2">
    <name type="scientific">Decorospora gaudefroyi</name>
    <dbReference type="NCBI Taxonomy" id="184978"/>
    <lineage>
        <taxon>Eukaryota</taxon>
        <taxon>Fungi</taxon>
        <taxon>Dikarya</taxon>
        <taxon>Ascomycota</taxon>
        <taxon>Pezizomycotina</taxon>
        <taxon>Dothideomycetes</taxon>
        <taxon>Pleosporomycetidae</taxon>
        <taxon>Pleosporales</taxon>
        <taxon>Pleosporineae</taxon>
        <taxon>Pleosporaceae</taxon>
        <taxon>Decorospora</taxon>
    </lineage>
</organism>
<sequence>MVSRSYAVIRWLGRRSPTKIMRTNQHLNWVTLQGSERLIFGGLLVVNAGRGCAFTFYISVRHPATHHVE</sequence>
<gene>
    <name evidence="1" type="ORF">BDW02DRAFT_121711</name>
</gene>
<evidence type="ECO:0000313" key="2">
    <source>
        <dbReference type="Proteomes" id="UP000800040"/>
    </source>
</evidence>
<accession>A0A6A5KRB5</accession>
<dbReference type="AlphaFoldDB" id="A0A6A5KRB5"/>
<reference evidence="1" key="1">
    <citation type="submission" date="2020-01" db="EMBL/GenBank/DDBJ databases">
        <authorList>
            <consortium name="DOE Joint Genome Institute"/>
            <person name="Haridas S."/>
            <person name="Albert R."/>
            <person name="Binder M."/>
            <person name="Bloem J."/>
            <person name="Labutti K."/>
            <person name="Salamov A."/>
            <person name="Andreopoulos B."/>
            <person name="Baker S.E."/>
            <person name="Barry K."/>
            <person name="Bills G."/>
            <person name="Bluhm B.H."/>
            <person name="Cannon C."/>
            <person name="Castanera R."/>
            <person name="Culley D.E."/>
            <person name="Daum C."/>
            <person name="Ezra D."/>
            <person name="Gonzalez J.B."/>
            <person name="Henrissat B."/>
            <person name="Kuo A."/>
            <person name="Liang C."/>
            <person name="Lipzen A."/>
            <person name="Lutzoni F."/>
            <person name="Magnuson J."/>
            <person name="Mondo S."/>
            <person name="Nolan M."/>
            <person name="Ohm R."/>
            <person name="Pangilinan J."/>
            <person name="Park H.-J."/>
            <person name="Ramirez L."/>
            <person name="Alfaro M."/>
            <person name="Sun H."/>
            <person name="Tritt A."/>
            <person name="Yoshinaga Y."/>
            <person name="Zwiers L.-H."/>
            <person name="Turgeon B.G."/>
            <person name="Goodwin S.B."/>
            <person name="Spatafora J.W."/>
            <person name="Crous P.W."/>
            <person name="Grigoriev I.V."/>
        </authorList>
    </citation>
    <scope>NUCLEOTIDE SEQUENCE</scope>
    <source>
        <strain evidence="1">P77</strain>
    </source>
</reference>
<proteinExistence type="predicted"/>
<dbReference type="Proteomes" id="UP000800040">
    <property type="component" value="Unassembled WGS sequence"/>
</dbReference>